<protein>
    <submittedName>
        <fullName evidence="6">Haloacid dehalogenase superfamily, subfamily IA, variant 3 with third motif having DD or ED/haloacid dehalogenase superfamily, subfamily IA, variant 1 with third motif having Dx(3-4)D or Dx(3-4)E</fullName>
    </submittedName>
</protein>
<keyword evidence="7" id="KW-1185">Reference proteome</keyword>
<dbReference type="InterPro" id="IPR006439">
    <property type="entry name" value="HAD-SF_hydro_IA"/>
</dbReference>
<evidence type="ECO:0000256" key="3">
    <source>
        <dbReference type="ARBA" id="ARBA00022723"/>
    </source>
</evidence>
<sequence>MKAVIFDMDGVIIDSEPMHFDIDLKTMQHFGCNIIRSNLEKYAGMTNPDICKQLKKEYNIKESIDEIIAYQMDKKIKFINEENIEPIDGIRELLLELNNNRIPIAIGSSSPRGFVETVLLKFGIIDYFNVIVTGDEVEQGKPAPDIYIEVAKKLKLDVKECIVVEDSRNGVIAAKNAGMSCIGFNNINSGNQDLSKADITVNSIREINITNLSISY</sequence>
<dbReference type="SFLD" id="SFLDG01129">
    <property type="entry name" value="C1.5:_HAD__Beta-PGM__Phosphata"/>
    <property type="match status" value="1"/>
</dbReference>
<dbReference type="GO" id="GO:0003824">
    <property type="term" value="F:catalytic activity"/>
    <property type="evidence" value="ECO:0007669"/>
    <property type="project" value="UniProtKB-ARBA"/>
</dbReference>
<dbReference type="AlphaFoldDB" id="A0A1I1GYY1"/>
<keyword evidence="3" id="KW-0479">Metal-binding</keyword>
<dbReference type="Pfam" id="PF13419">
    <property type="entry name" value="HAD_2"/>
    <property type="match status" value="1"/>
</dbReference>
<keyword evidence="5" id="KW-0119">Carbohydrate metabolism</keyword>
<comment type="cofactor">
    <cofactor evidence="1">
        <name>Mg(2+)</name>
        <dbReference type="ChEBI" id="CHEBI:18420"/>
    </cofactor>
</comment>
<evidence type="ECO:0000313" key="7">
    <source>
        <dbReference type="Proteomes" id="UP000199263"/>
    </source>
</evidence>
<accession>A0A1I1GYY1</accession>
<evidence type="ECO:0000313" key="6">
    <source>
        <dbReference type="EMBL" id="SFC16706.1"/>
    </source>
</evidence>
<dbReference type="PANTHER" id="PTHR46193:SF18">
    <property type="entry name" value="HEXITOL PHOSPHATASE B"/>
    <property type="match status" value="1"/>
</dbReference>
<evidence type="ECO:0000256" key="5">
    <source>
        <dbReference type="ARBA" id="ARBA00023277"/>
    </source>
</evidence>
<dbReference type="RefSeq" id="WP_090087586.1">
    <property type="nucleotide sequence ID" value="NZ_FOMG01000001.1"/>
</dbReference>
<dbReference type="CDD" id="cd16423">
    <property type="entry name" value="HAD_BPGM-like"/>
    <property type="match status" value="1"/>
</dbReference>
<dbReference type="EMBL" id="FOMG01000001">
    <property type="protein sequence ID" value="SFC16706.1"/>
    <property type="molecule type" value="Genomic_DNA"/>
</dbReference>
<dbReference type="NCBIfam" id="TIGR01509">
    <property type="entry name" value="HAD-SF-IA-v3"/>
    <property type="match status" value="1"/>
</dbReference>
<dbReference type="SFLD" id="SFLDG01135">
    <property type="entry name" value="C1.5.6:_HAD__Beta-PGM__Phospha"/>
    <property type="match status" value="1"/>
</dbReference>
<organism evidence="6 7">
    <name type="scientific">Clostridium uliginosum</name>
    <dbReference type="NCBI Taxonomy" id="119641"/>
    <lineage>
        <taxon>Bacteria</taxon>
        <taxon>Bacillati</taxon>
        <taxon>Bacillota</taxon>
        <taxon>Clostridia</taxon>
        <taxon>Eubacteriales</taxon>
        <taxon>Clostridiaceae</taxon>
        <taxon>Clostridium</taxon>
    </lineage>
</organism>
<dbReference type="InterPro" id="IPR041492">
    <property type="entry name" value="HAD_2"/>
</dbReference>
<dbReference type="SFLD" id="SFLDS00003">
    <property type="entry name" value="Haloacid_Dehalogenase"/>
    <property type="match status" value="1"/>
</dbReference>
<dbReference type="InterPro" id="IPR023198">
    <property type="entry name" value="PGP-like_dom2"/>
</dbReference>
<dbReference type="InterPro" id="IPR023214">
    <property type="entry name" value="HAD_sf"/>
</dbReference>
<dbReference type="SUPFAM" id="SSF56784">
    <property type="entry name" value="HAD-like"/>
    <property type="match status" value="1"/>
</dbReference>
<gene>
    <name evidence="6" type="ORF">SAMN05421842_101108</name>
</gene>
<dbReference type="NCBIfam" id="TIGR01549">
    <property type="entry name" value="HAD-SF-IA-v1"/>
    <property type="match status" value="1"/>
</dbReference>
<evidence type="ECO:0000256" key="2">
    <source>
        <dbReference type="ARBA" id="ARBA00006171"/>
    </source>
</evidence>
<dbReference type="OrthoDB" id="9797743at2"/>
<evidence type="ECO:0000256" key="4">
    <source>
        <dbReference type="ARBA" id="ARBA00022842"/>
    </source>
</evidence>
<dbReference type="Proteomes" id="UP000199263">
    <property type="component" value="Unassembled WGS sequence"/>
</dbReference>
<dbReference type="STRING" id="119641.SAMN05421842_101108"/>
<dbReference type="InterPro" id="IPR051600">
    <property type="entry name" value="Beta-PGM-like"/>
</dbReference>
<dbReference type="InterPro" id="IPR036412">
    <property type="entry name" value="HAD-like_sf"/>
</dbReference>
<dbReference type="PANTHER" id="PTHR46193">
    <property type="entry name" value="6-PHOSPHOGLUCONATE PHOSPHATASE"/>
    <property type="match status" value="1"/>
</dbReference>
<dbReference type="Gene3D" id="3.40.50.1000">
    <property type="entry name" value="HAD superfamily/HAD-like"/>
    <property type="match status" value="1"/>
</dbReference>
<comment type="similarity">
    <text evidence="2">Belongs to the HAD-like hydrolase superfamily. CbbY/CbbZ/Gph/YieH family.</text>
</comment>
<proteinExistence type="inferred from homology"/>
<reference evidence="6 7" key="1">
    <citation type="submission" date="2016-10" db="EMBL/GenBank/DDBJ databases">
        <authorList>
            <person name="de Groot N.N."/>
        </authorList>
    </citation>
    <scope>NUCLEOTIDE SEQUENCE [LARGE SCALE GENOMIC DNA]</scope>
    <source>
        <strain evidence="6 7">DSM 12992</strain>
    </source>
</reference>
<evidence type="ECO:0000256" key="1">
    <source>
        <dbReference type="ARBA" id="ARBA00001946"/>
    </source>
</evidence>
<dbReference type="Gene3D" id="1.10.150.240">
    <property type="entry name" value="Putative phosphatase, domain 2"/>
    <property type="match status" value="1"/>
</dbReference>
<dbReference type="GO" id="GO:0046872">
    <property type="term" value="F:metal ion binding"/>
    <property type="evidence" value="ECO:0007669"/>
    <property type="project" value="UniProtKB-KW"/>
</dbReference>
<keyword evidence="4" id="KW-0460">Magnesium</keyword>
<name>A0A1I1GYY1_9CLOT</name>